<comment type="similarity">
    <text evidence="1">Belongs to the SAMHD1 family.</text>
</comment>
<dbReference type="PANTHER" id="PTHR11373">
    <property type="entry name" value="DEOXYNUCLEOSIDE TRIPHOSPHATE TRIPHOSPHOHYDROLASE"/>
    <property type="match status" value="1"/>
</dbReference>
<dbReference type="PANTHER" id="PTHR11373:SF4">
    <property type="entry name" value="DEOXYNUCLEOSIDE TRIPHOSPHATE TRIPHOSPHOHYDROLASE SAMHD1"/>
    <property type="match status" value="1"/>
</dbReference>
<gene>
    <name evidence="3" type="primary">106068174</name>
</gene>
<dbReference type="Pfam" id="PF01966">
    <property type="entry name" value="HD"/>
    <property type="match status" value="1"/>
</dbReference>
<dbReference type="SMART" id="SM00471">
    <property type="entry name" value="HDc"/>
    <property type="match status" value="1"/>
</dbReference>
<dbReference type="Proteomes" id="UP000076420">
    <property type="component" value="Unassembled WGS sequence"/>
</dbReference>
<dbReference type="VEuPathDB" id="VectorBase:BGLAX_036128"/>
<evidence type="ECO:0000259" key="2">
    <source>
        <dbReference type="SMART" id="SM00471"/>
    </source>
</evidence>
<dbReference type="InterPro" id="IPR050135">
    <property type="entry name" value="dGTPase-like"/>
</dbReference>
<dbReference type="AlphaFoldDB" id="A0A2C9LF79"/>
<sequence>MVDTHRTIKKFKKPFRLFNDPVHGHIELNEACQLIVDTKEFQRLRDIKQLGFVDFVFPGATHTRFEHSLGSYHLAGIFVRRLRDYQKEITITDTDILCVEIAALCHDIGCGPFSKLFCKKFMPSLGKDSLKLKQRNRLMFDYMVQRNELNKVFEELFDIGTKELNFIKDIIDGRDYTDVLRDDQMRQNDKDKQSFLLELVQNNRNGIDVCKFDYMARDSQNLGIQNNFDFQRYMEFARVIEVDGEKQICTRDKEVGKLYNLFFTRYNLHKFAYQHPVVCGIDEMILDVLQACKDIPILNPEANLTLNGCLNFDDQPALSGYTRLTDGILFSLRNSGWPKTELIERLYSRDIYKFVHESPPMSSEDLNDIVKDQDQNMKDNEKLQNLIHEEVQKDSIKKDDVRVV</sequence>
<name>A0A2C9LF79_BIOGL</name>
<reference evidence="3" key="1">
    <citation type="submission" date="2020-05" db="UniProtKB">
        <authorList>
            <consortium name="EnsemblMetazoa"/>
        </authorList>
    </citation>
    <scope>IDENTIFICATION</scope>
    <source>
        <strain evidence="3">BB02</strain>
    </source>
</reference>
<evidence type="ECO:0000256" key="1">
    <source>
        <dbReference type="ARBA" id="ARBA00005776"/>
    </source>
</evidence>
<dbReference type="VEuPathDB" id="VectorBase:BGLB030345"/>
<dbReference type="InterPro" id="IPR003607">
    <property type="entry name" value="HD/PDEase_dom"/>
</dbReference>
<dbReference type="CDD" id="cd00077">
    <property type="entry name" value="HDc"/>
    <property type="match status" value="1"/>
</dbReference>
<evidence type="ECO:0000313" key="3">
    <source>
        <dbReference type="EnsemblMetazoa" id="BGLB030345-PA"/>
    </source>
</evidence>
<dbReference type="GO" id="GO:0008832">
    <property type="term" value="F:dGTPase activity"/>
    <property type="evidence" value="ECO:0007669"/>
    <property type="project" value="TreeGrafter"/>
</dbReference>
<dbReference type="GO" id="GO:0006203">
    <property type="term" value="P:dGTP catabolic process"/>
    <property type="evidence" value="ECO:0007669"/>
    <property type="project" value="TreeGrafter"/>
</dbReference>
<proteinExistence type="inferred from homology"/>
<dbReference type="STRING" id="6526.A0A2C9LF79"/>
<organism evidence="3 4">
    <name type="scientific">Biomphalaria glabrata</name>
    <name type="common">Bloodfluke planorb</name>
    <name type="synonym">Freshwater snail</name>
    <dbReference type="NCBI Taxonomy" id="6526"/>
    <lineage>
        <taxon>Eukaryota</taxon>
        <taxon>Metazoa</taxon>
        <taxon>Spiralia</taxon>
        <taxon>Lophotrochozoa</taxon>
        <taxon>Mollusca</taxon>
        <taxon>Gastropoda</taxon>
        <taxon>Heterobranchia</taxon>
        <taxon>Euthyneura</taxon>
        <taxon>Panpulmonata</taxon>
        <taxon>Hygrophila</taxon>
        <taxon>Lymnaeoidea</taxon>
        <taxon>Planorbidae</taxon>
        <taxon>Biomphalaria</taxon>
    </lineage>
</organism>
<evidence type="ECO:0000313" key="4">
    <source>
        <dbReference type="Proteomes" id="UP000076420"/>
    </source>
</evidence>
<feature type="domain" description="HD/PDEase" evidence="2">
    <location>
        <begin position="60"/>
        <end position="224"/>
    </location>
</feature>
<dbReference type="KEGG" id="bgt:106068174"/>
<accession>A0A2C9LF79</accession>
<dbReference type="InterPro" id="IPR006674">
    <property type="entry name" value="HD_domain"/>
</dbReference>
<dbReference type="EnsemblMetazoa" id="BGLB030345-RA">
    <property type="protein sequence ID" value="BGLB030345-PA"/>
    <property type="gene ID" value="BGLB030345"/>
</dbReference>
<dbReference type="GO" id="GO:0005634">
    <property type="term" value="C:nucleus"/>
    <property type="evidence" value="ECO:0007669"/>
    <property type="project" value="TreeGrafter"/>
</dbReference>
<dbReference type="SUPFAM" id="SSF109604">
    <property type="entry name" value="HD-domain/PDEase-like"/>
    <property type="match status" value="1"/>
</dbReference>
<protein>
    <recommendedName>
        <fullName evidence="2">HD/PDEase domain-containing protein</fullName>
    </recommendedName>
</protein>
<dbReference type="Gene3D" id="1.10.3210.10">
    <property type="entry name" value="Hypothetical protein af1432"/>
    <property type="match status" value="1"/>
</dbReference>